<name>A0A4S4N863_9RHOB</name>
<gene>
    <name evidence="1" type="ORF">E4Z66_15895</name>
</gene>
<proteinExistence type="predicted"/>
<organism evidence="1 2">
    <name type="scientific">Aliishimia ponticola</name>
    <dbReference type="NCBI Taxonomy" id="2499833"/>
    <lineage>
        <taxon>Bacteria</taxon>
        <taxon>Pseudomonadati</taxon>
        <taxon>Pseudomonadota</taxon>
        <taxon>Alphaproteobacteria</taxon>
        <taxon>Rhodobacterales</taxon>
        <taxon>Paracoccaceae</taxon>
        <taxon>Aliishimia</taxon>
    </lineage>
</organism>
<comment type="caution">
    <text evidence="1">The sequence shown here is derived from an EMBL/GenBank/DDBJ whole genome shotgun (WGS) entry which is preliminary data.</text>
</comment>
<evidence type="ECO:0000313" key="2">
    <source>
        <dbReference type="Proteomes" id="UP000306602"/>
    </source>
</evidence>
<dbReference type="InterPro" id="IPR029069">
    <property type="entry name" value="HotDog_dom_sf"/>
</dbReference>
<evidence type="ECO:0000313" key="1">
    <source>
        <dbReference type="EMBL" id="THH35299.1"/>
    </source>
</evidence>
<accession>A0A4S4N863</accession>
<dbReference type="PANTHER" id="PTHR28152">
    <property type="entry name" value="HYDROXYACYL-THIOESTER DEHYDRATASE TYPE 2, MITOCHONDRIAL"/>
    <property type="match status" value="1"/>
</dbReference>
<reference evidence="1 2" key="1">
    <citation type="submission" date="2019-04" db="EMBL/GenBank/DDBJ databases">
        <title>Shimia ponticola sp. nov., isolated from seawater.</title>
        <authorList>
            <person name="Kim Y.-O."/>
            <person name="Yoon J.-H."/>
        </authorList>
    </citation>
    <scope>NUCLEOTIDE SEQUENCE [LARGE SCALE GENOMIC DNA]</scope>
    <source>
        <strain evidence="1 2">MYP11</strain>
    </source>
</reference>
<sequence>MTDDANPSFRQTDMLDPARAQAMQATLGYMPSLVAGNPLPPFFHQLYFWTPLPPQMLGRDGHPARGQGVIPDMGLPRRMWAGGRLSFYEPLRLGQNADCTTRLVSATRKEGKTGPLGIVGIRLDYQQKGKLCLTEERDLIYRNDPSPDAPTHVPPKAPVDAEEEVPLRFDSTLLFRYSALTFNGHRIHYDLDYAKGVEGYDGLVVHGPLLAQHLMLLATAEFGRLKSFQFRATAPLMHFEEATACRAGSKLWVRGPDGRLCMEAEAAA</sequence>
<dbReference type="Gene3D" id="3.10.129.10">
    <property type="entry name" value="Hotdog Thioesterase"/>
    <property type="match status" value="2"/>
</dbReference>
<dbReference type="OrthoDB" id="7183822at2"/>
<dbReference type="InterPro" id="IPR052741">
    <property type="entry name" value="Mitochondrial_HTD2"/>
</dbReference>
<dbReference type="EMBL" id="SRKY01000004">
    <property type="protein sequence ID" value="THH35299.1"/>
    <property type="molecule type" value="Genomic_DNA"/>
</dbReference>
<dbReference type="GO" id="GO:0019171">
    <property type="term" value="F:(3R)-hydroxyacyl-[acyl-carrier-protein] dehydratase activity"/>
    <property type="evidence" value="ECO:0007669"/>
    <property type="project" value="TreeGrafter"/>
</dbReference>
<dbReference type="SUPFAM" id="SSF54637">
    <property type="entry name" value="Thioesterase/thiol ester dehydrase-isomerase"/>
    <property type="match status" value="2"/>
</dbReference>
<dbReference type="AlphaFoldDB" id="A0A4S4N863"/>
<dbReference type="RefSeq" id="WP_136464031.1">
    <property type="nucleotide sequence ID" value="NZ_SRKY01000004.1"/>
</dbReference>
<protein>
    <submittedName>
        <fullName evidence="1">Acyl dehydratase</fullName>
    </submittedName>
</protein>
<dbReference type="PANTHER" id="PTHR28152:SF1">
    <property type="entry name" value="HYDROXYACYL-THIOESTER DEHYDRATASE TYPE 2, MITOCHONDRIAL"/>
    <property type="match status" value="1"/>
</dbReference>
<dbReference type="Proteomes" id="UP000306602">
    <property type="component" value="Unassembled WGS sequence"/>
</dbReference>
<keyword evidence="2" id="KW-1185">Reference proteome</keyword>